<reference evidence="2 3" key="2">
    <citation type="journal article" date="2016" name="Int. J. Syst. Evol. Microbiol.">
        <title>Pyrococcus kukulkanii sp. nov., a hyperthermophilic, piezophilic archaeon isolated from a deep-sea hydrothermal vent.</title>
        <authorList>
            <person name="Callac N."/>
            <person name="Oger P."/>
            <person name="Lesongeur F."/>
            <person name="Rattray J.E."/>
            <person name="Vannier P."/>
            <person name="Michoud G."/>
            <person name="Beauverger M."/>
            <person name="Gayet N."/>
            <person name="Rouxel O."/>
            <person name="Jebbar M."/>
            <person name="Godfroy A."/>
        </authorList>
    </citation>
    <scope>NUCLEOTIDE SEQUENCE [LARGE SCALE GENOMIC DNA]</scope>
    <source>
        <strain evidence="2 3">NCB100</strain>
    </source>
</reference>
<proteinExistence type="predicted"/>
<sequence>MKLEKVRCEESLINFLTTLGIDIGDEENLPFVGKYFVEFRGVKYEGKSLDELESIITNLLGTYVVVPAYNEEKTIGKVLDELIEVFPPDRIIVVNDGSSDRTEEIAKSKGVNVITHLINRGLGGALGTGIAYALKKNARIIVTFDADGQHLIEDALKVMKPVVEGKANLAIGSRLKGDTSQMPLIKRIGNFGLDVITAIFAMKYVSDTQSGLRVISAECAKKIRITCDRYAVSSEIIVKAAKNKCKIVEVPIKAVYTEYSMKKGTNVIEGIKIALNLLLDAFRR</sequence>
<accession>A0A127BB89</accession>
<gene>
    <name evidence="2" type="ORF">TQ32_08940</name>
</gene>
<organism evidence="2 3">
    <name type="scientific">Pyrococcus kukulkanii</name>
    <dbReference type="NCBI Taxonomy" id="1609559"/>
    <lineage>
        <taxon>Archaea</taxon>
        <taxon>Methanobacteriati</taxon>
        <taxon>Methanobacteriota</taxon>
        <taxon>Thermococci</taxon>
        <taxon>Thermococcales</taxon>
        <taxon>Thermococcaceae</taxon>
        <taxon>Pyrococcus</taxon>
    </lineage>
</organism>
<dbReference type="InterPro" id="IPR029044">
    <property type="entry name" value="Nucleotide-diphossugar_trans"/>
</dbReference>
<name>A0A127BB89_9EURY</name>
<dbReference type="InterPro" id="IPR001173">
    <property type="entry name" value="Glyco_trans_2-like"/>
</dbReference>
<reference evidence="3" key="1">
    <citation type="submission" date="2015-02" db="EMBL/GenBank/DDBJ databases">
        <title>Pyrococcus kukulkanii sp. nov., a novel hyperthermophilic archaeon isolated from a deep-sea hydrothermal vent at the Guaymas Basin.</title>
        <authorList>
            <person name="Oger P.M."/>
            <person name="Callac N."/>
            <person name="Jebbar M."/>
            <person name="Godfroy A."/>
        </authorList>
    </citation>
    <scope>NUCLEOTIDE SEQUENCE [LARGE SCALE GENOMIC DNA]</scope>
    <source>
        <strain evidence="3">NCB100</strain>
    </source>
</reference>
<feature type="domain" description="Glycosyltransferase 2-like" evidence="1">
    <location>
        <begin position="64"/>
        <end position="181"/>
    </location>
</feature>
<dbReference type="PANTHER" id="PTHR10859:SF91">
    <property type="entry name" value="DOLICHYL-PHOSPHATE BETA-GLUCOSYLTRANSFERASE"/>
    <property type="match status" value="1"/>
</dbReference>
<dbReference type="Pfam" id="PF00535">
    <property type="entry name" value="Glycos_transf_2"/>
    <property type="match status" value="1"/>
</dbReference>
<dbReference type="EMBL" id="CP010835">
    <property type="protein sequence ID" value="AMM54592.1"/>
    <property type="molecule type" value="Genomic_DNA"/>
</dbReference>
<dbReference type="Gene3D" id="3.90.550.10">
    <property type="entry name" value="Spore Coat Polysaccharide Biosynthesis Protein SpsA, Chain A"/>
    <property type="match status" value="1"/>
</dbReference>
<dbReference type="AlphaFoldDB" id="A0A127BB89"/>
<dbReference type="PANTHER" id="PTHR10859">
    <property type="entry name" value="GLYCOSYL TRANSFERASE"/>
    <property type="match status" value="1"/>
</dbReference>
<dbReference type="GeneID" id="28491960"/>
<dbReference type="PATRIC" id="fig|1609559.3.peg.1859"/>
<evidence type="ECO:0000259" key="1">
    <source>
        <dbReference type="Pfam" id="PF00535"/>
    </source>
</evidence>
<dbReference type="GO" id="GO:0006487">
    <property type="term" value="P:protein N-linked glycosylation"/>
    <property type="evidence" value="ECO:0007669"/>
    <property type="project" value="TreeGrafter"/>
</dbReference>
<dbReference type="Proteomes" id="UP000070587">
    <property type="component" value="Chromosome"/>
</dbReference>
<protein>
    <submittedName>
        <fullName evidence="2">Dolichol-phosphate mannose synthase</fullName>
    </submittedName>
</protein>
<dbReference type="STRING" id="1609559.TQ32_08940"/>
<dbReference type="OrthoDB" id="11098at2157"/>
<dbReference type="SUPFAM" id="SSF53448">
    <property type="entry name" value="Nucleotide-diphospho-sugar transferases"/>
    <property type="match status" value="1"/>
</dbReference>
<dbReference type="CDD" id="cd04179">
    <property type="entry name" value="DPM_DPG-synthase_like"/>
    <property type="match status" value="1"/>
</dbReference>
<dbReference type="RefSeq" id="WP_068323683.1">
    <property type="nucleotide sequence ID" value="NZ_CP010835.1"/>
</dbReference>
<dbReference type="KEGG" id="pyc:TQ32_08940"/>
<evidence type="ECO:0000313" key="3">
    <source>
        <dbReference type="Proteomes" id="UP000070587"/>
    </source>
</evidence>
<evidence type="ECO:0000313" key="2">
    <source>
        <dbReference type="EMBL" id="AMM54592.1"/>
    </source>
</evidence>